<protein>
    <recommendedName>
        <fullName evidence="3">DUF1697 domain-containing protein</fullName>
    </recommendedName>
</protein>
<reference evidence="2" key="1">
    <citation type="journal article" date="2019" name="Int. J. Syst. Evol. Microbiol.">
        <title>The Global Catalogue of Microorganisms (GCM) 10K type strain sequencing project: providing services to taxonomists for standard genome sequencing and annotation.</title>
        <authorList>
            <consortium name="The Broad Institute Genomics Platform"/>
            <consortium name="The Broad Institute Genome Sequencing Center for Infectious Disease"/>
            <person name="Wu L."/>
            <person name="Ma J."/>
        </authorList>
    </citation>
    <scope>NUCLEOTIDE SEQUENCE [LARGE SCALE GENOMIC DNA]</scope>
    <source>
        <strain evidence="2">CGMCC 1.15461</strain>
    </source>
</reference>
<dbReference type="RefSeq" id="WP_188619266.1">
    <property type="nucleotide sequence ID" value="NZ_BMJE01000001.1"/>
</dbReference>
<dbReference type="SUPFAM" id="SSF160379">
    <property type="entry name" value="SP0830-like"/>
    <property type="match status" value="1"/>
</dbReference>
<dbReference type="Gene3D" id="3.30.70.1260">
    <property type="entry name" value="bacterial protein sp0830 like"/>
    <property type="match status" value="1"/>
</dbReference>
<organism evidence="1 2">
    <name type="scientific">Flavobacterium suaedae</name>
    <dbReference type="NCBI Taxonomy" id="1767027"/>
    <lineage>
        <taxon>Bacteria</taxon>
        <taxon>Pseudomonadati</taxon>
        <taxon>Bacteroidota</taxon>
        <taxon>Flavobacteriia</taxon>
        <taxon>Flavobacteriales</taxon>
        <taxon>Flavobacteriaceae</taxon>
        <taxon>Flavobacterium</taxon>
    </lineage>
</organism>
<dbReference type="EMBL" id="BMJE01000001">
    <property type="protein sequence ID" value="GGB64917.1"/>
    <property type="molecule type" value="Genomic_DNA"/>
</dbReference>
<dbReference type="PIRSF" id="PIRSF008502">
    <property type="entry name" value="UCP008502"/>
    <property type="match status" value="1"/>
</dbReference>
<evidence type="ECO:0008006" key="3">
    <source>
        <dbReference type="Google" id="ProtNLM"/>
    </source>
</evidence>
<evidence type="ECO:0000313" key="2">
    <source>
        <dbReference type="Proteomes" id="UP000615760"/>
    </source>
</evidence>
<comment type="caution">
    <text evidence="1">The sequence shown here is derived from an EMBL/GenBank/DDBJ whole genome shotgun (WGS) entry which is preliminary data.</text>
</comment>
<dbReference type="InterPro" id="IPR012545">
    <property type="entry name" value="DUF1697"/>
</dbReference>
<dbReference type="PANTHER" id="PTHR36439:SF1">
    <property type="entry name" value="DUF1697 DOMAIN-CONTAINING PROTEIN"/>
    <property type="match status" value="1"/>
</dbReference>
<evidence type="ECO:0000313" key="1">
    <source>
        <dbReference type="EMBL" id="GGB64917.1"/>
    </source>
</evidence>
<dbReference type="Proteomes" id="UP000615760">
    <property type="component" value="Unassembled WGS sequence"/>
</dbReference>
<dbReference type="Pfam" id="PF08002">
    <property type="entry name" value="DUF1697"/>
    <property type="match status" value="1"/>
</dbReference>
<accession>A0ABQ1JBU4</accession>
<proteinExistence type="predicted"/>
<dbReference type="Gene3D" id="3.30.70.1280">
    <property type="entry name" value="SP0830-like domains"/>
    <property type="match status" value="1"/>
</dbReference>
<name>A0ABQ1JBU4_9FLAO</name>
<sequence length="183" mass="20806">MNVYAVLFRGINVSGKNVIKMEALRNLLTEAGYESVKTYIQSGNVVFKSKEEDKATLAKNIERLIKEHYNYDIIVFVYNKADIAKVLQNSPYATADYKEEGVKKLYLTFLSEIPAKENIEKLHQAPIGNDEITLTDDIVYFKLATKASESKLSNNLIESKLKVKATTRNWNTTIKLFSMLEAL</sequence>
<dbReference type="PANTHER" id="PTHR36439">
    <property type="entry name" value="BLL4334 PROTEIN"/>
    <property type="match status" value="1"/>
</dbReference>
<keyword evidence="2" id="KW-1185">Reference proteome</keyword>
<gene>
    <name evidence="1" type="ORF">GCM10007424_01020</name>
</gene>